<name>A0A8J3R0F3_9ACTN</name>
<protein>
    <submittedName>
        <fullName evidence="1">Uncharacterized protein</fullName>
    </submittedName>
</protein>
<organism evidence="1 2">
    <name type="scientific">Rugosimonospora africana</name>
    <dbReference type="NCBI Taxonomy" id="556532"/>
    <lineage>
        <taxon>Bacteria</taxon>
        <taxon>Bacillati</taxon>
        <taxon>Actinomycetota</taxon>
        <taxon>Actinomycetes</taxon>
        <taxon>Micromonosporales</taxon>
        <taxon>Micromonosporaceae</taxon>
        <taxon>Rugosimonospora</taxon>
    </lineage>
</organism>
<evidence type="ECO:0000313" key="2">
    <source>
        <dbReference type="Proteomes" id="UP000642748"/>
    </source>
</evidence>
<dbReference type="Proteomes" id="UP000642748">
    <property type="component" value="Unassembled WGS sequence"/>
</dbReference>
<sequence length="78" mass="7975">MGLARYGAVGAERPALVADGVVYDLSGLTPDIQGDYLAGDGVARAAAALAAGDLPVLDTTGLRVGILTDHVRRDVLDR</sequence>
<evidence type="ECO:0000313" key="1">
    <source>
        <dbReference type="EMBL" id="GIH19367.1"/>
    </source>
</evidence>
<comment type="caution">
    <text evidence="1">The sequence shown here is derived from an EMBL/GenBank/DDBJ whole genome shotgun (WGS) entry which is preliminary data.</text>
</comment>
<dbReference type="AlphaFoldDB" id="A0A8J3R0F3"/>
<gene>
    <name evidence="1" type="ORF">Raf01_75390</name>
</gene>
<keyword evidence="2" id="KW-1185">Reference proteome</keyword>
<reference evidence="1" key="1">
    <citation type="submission" date="2021-01" db="EMBL/GenBank/DDBJ databases">
        <title>Whole genome shotgun sequence of Rugosimonospora africana NBRC 104875.</title>
        <authorList>
            <person name="Komaki H."/>
            <person name="Tamura T."/>
        </authorList>
    </citation>
    <scope>NUCLEOTIDE SEQUENCE</scope>
    <source>
        <strain evidence="1">NBRC 104875</strain>
    </source>
</reference>
<dbReference type="EMBL" id="BONZ01000080">
    <property type="protein sequence ID" value="GIH19367.1"/>
    <property type="molecule type" value="Genomic_DNA"/>
</dbReference>
<dbReference type="RefSeq" id="WP_203922830.1">
    <property type="nucleotide sequence ID" value="NZ_BONZ01000080.1"/>
</dbReference>
<accession>A0A8J3R0F3</accession>
<proteinExistence type="predicted"/>